<dbReference type="Gene3D" id="3.40.50.300">
    <property type="entry name" value="P-loop containing nucleotide triphosphate hydrolases"/>
    <property type="match status" value="1"/>
</dbReference>
<evidence type="ECO:0000256" key="1">
    <source>
        <dbReference type="ARBA" id="ARBA00005043"/>
    </source>
</evidence>
<protein>
    <recommendedName>
        <fullName evidence="5">Elongator complex protein 6</fullName>
    </recommendedName>
</protein>
<dbReference type="PANTHER" id="PTHR16184">
    <property type="entry name" value="ELONGATOR COMPLEX PROTEIN 6"/>
    <property type="match status" value="1"/>
</dbReference>
<comment type="similarity">
    <text evidence="2">Belongs to the ELP6 family.</text>
</comment>
<dbReference type="Proteomes" id="UP000268093">
    <property type="component" value="Unassembled WGS sequence"/>
</dbReference>
<accession>A0A433DEN5</accession>
<dbReference type="GO" id="GO:0002098">
    <property type="term" value="P:tRNA wobble uridine modification"/>
    <property type="evidence" value="ECO:0007669"/>
    <property type="project" value="InterPro"/>
</dbReference>
<dbReference type="PANTHER" id="PTHR16184:SF6">
    <property type="entry name" value="ELONGATOR COMPLEX PROTEIN 6"/>
    <property type="match status" value="1"/>
</dbReference>
<dbReference type="Pfam" id="PF09807">
    <property type="entry name" value="ELP6"/>
    <property type="match status" value="1"/>
</dbReference>
<evidence type="ECO:0000313" key="3">
    <source>
        <dbReference type="EMBL" id="RUP49265.1"/>
    </source>
</evidence>
<name>A0A433DEN5_9FUNG</name>
<comment type="caution">
    <text evidence="3">The sequence shown here is derived from an EMBL/GenBank/DDBJ whole genome shotgun (WGS) entry which is preliminary data.</text>
</comment>
<evidence type="ECO:0000256" key="2">
    <source>
        <dbReference type="ARBA" id="ARBA00008837"/>
    </source>
</evidence>
<dbReference type="CDD" id="cd19495">
    <property type="entry name" value="Elp6"/>
    <property type="match status" value="1"/>
</dbReference>
<sequence length="324" mass="34567">MQSRIPVPCGRSEPKHAMGYHALDSLLAFPANIPPARAHIVITDTLSADGNFLLHHFLSNHLKAGPGTGNVVLVGIAHIFNHYSIVGRKLGVNLQQSKQSHRLAFIDALTHLNRAPSASPSPPSLPSTPSAPTTVLTRSATLRPLHDAVSAALVGDRSLLILDDISVLLWSGYGVAEAVGLIRALRVLVQKHNGTLITLLHADEQLASDPVQDAFVRSVLGMAELVLSVQGLGSGFSRDVHGQVNLQRLRIYDCGSADAHSHVMCFSLTPPHSVLQLSIIHGAQSTIHVPSSTAPALPTPQTLHYKILDNTVQFFARGVSEGVL</sequence>
<gene>
    <name evidence="3" type="ORF">BC936DRAFT_142913</name>
</gene>
<dbReference type="GO" id="GO:0033588">
    <property type="term" value="C:elongator holoenzyme complex"/>
    <property type="evidence" value="ECO:0007669"/>
    <property type="project" value="InterPro"/>
</dbReference>
<comment type="pathway">
    <text evidence="1">tRNA modification; 5-methoxycarbonylmethyl-2-thiouridine-tRNA biosynthesis.</text>
</comment>
<dbReference type="InterPro" id="IPR018627">
    <property type="entry name" value="ELP6"/>
</dbReference>
<evidence type="ECO:0000313" key="4">
    <source>
        <dbReference type="Proteomes" id="UP000268093"/>
    </source>
</evidence>
<reference evidence="3 4" key="1">
    <citation type="journal article" date="2018" name="New Phytol.">
        <title>Phylogenomics of Endogonaceae and evolution of mycorrhizas within Mucoromycota.</title>
        <authorList>
            <person name="Chang Y."/>
            <person name="Desiro A."/>
            <person name="Na H."/>
            <person name="Sandor L."/>
            <person name="Lipzen A."/>
            <person name="Clum A."/>
            <person name="Barry K."/>
            <person name="Grigoriev I.V."/>
            <person name="Martin F.M."/>
            <person name="Stajich J.E."/>
            <person name="Smith M.E."/>
            <person name="Bonito G."/>
            <person name="Spatafora J.W."/>
        </authorList>
    </citation>
    <scope>NUCLEOTIDE SEQUENCE [LARGE SCALE GENOMIC DNA]</scope>
    <source>
        <strain evidence="3 4">GMNB39</strain>
    </source>
</reference>
<dbReference type="EMBL" id="RBNI01002453">
    <property type="protein sequence ID" value="RUP49265.1"/>
    <property type="molecule type" value="Genomic_DNA"/>
</dbReference>
<dbReference type="OrthoDB" id="9995306at2759"/>
<dbReference type="InterPro" id="IPR027417">
    <property type="entry name" value="P-loop_NTPase"/>
</dbReference>
<proteinExistence type="inferred from homology"/>
<dbReference type="AlphaFoldDB" id="A0A433DEN5"/>
<evidence type="ECO:0008006" key="5">
    <source>
        <dbReference type="Google" id="ProtNLM"/>
    </source>
</evidence>
<dbReference type="UniPathway" id="UPA00988"/>
<keyword evidence="4" id="KW-1185">Reference proteome</keyword>
<organism evidence="3 4">
    <name type="scientific">Jimgerdemannia flammicorona</name>
    <dbReference type="NCBI Taxonomy" id="994334"/>
    <lineage>
        <taxon>Eukaryota</taxon>
        <taxon>Fungi</taxon>
        <taxon>Fungi incertae sedis</taxon>
        <taxon>Mucoromycota</taxon>
        <taxon>Mucoromycotina</taxon>
        <taxon>Endogonomycetes</taxon>
        <taxon>Endogonales</taxon>
        <taxon>Endogonaceae</taxon>
        <taxon>Jimgerdemannia</taxon>
    </lineage>
</organism>